<dbReference type="GO" id="GO:0003700">
    <property type="term" value="F:DNA-binding transcription factor activity"/>
    <property type="evidence" value="ECO:0007669"/>
    <property type="project" value="InterPro"/>
</dbReference>
<dbReference type="AlphaFoldDB" id="A0A512L9S1"/>
<accession>A0A512L9S1</accession>
<keyword evidence="4" id="KW-0804">Transcription</keyword>
<dbReference type="OrthoDB" id="8705920at2"/>
<gene>
    <name evidence="6" type="ORF">TPL01_23730</name>
</gene>
<dbReference type="PROSITE" id="PS50931">
    <property type="entry name" value="HTH_LYSR"/>
    <property type="match status" value="1"/>
</dbReference>
<evidence type="ECO:0000256" key="4">
    <source>
        <dbReference type="ARBA" id="ARBA00023163"/>
    </source>
</evidence>
<dbReference type="RefSeq" id="WP_147074035.1">
    <property type="nucleotide sequence ID" value="NZ_AP021884.1"/>
</dbReference>
<dbReference type="SUPFAM" id="SSF53850">
    <property type="entry name" value="Periplasmic binding protein-like II"/>
    <property type="match status" value="1"/>
</dbReference>
<dbReference type="Gene3D" id="1.10.10.10">
    <property type="entry name" value="Winged helix-like DNA-binding domain superfamily/Winged helix DNA-binding domain"/>
    <property type="match status" value="1"/>
</dbReference>
<dbReference type="SUPFAM" id="SSF46785">
    <property type="entry name" value="Winged helix' DNA-binding domain"/>
    <property type="match status" value="1"/>
</dbReference>
<keyword evidence="2" id="KW-0805">Transcription regulation</keyword>
<dbReference type="CDD" id="cd08422">
    <property type="entry name" value="PBP2_CrgA_like"/>
    <property type="match status" value="1"/>
</dbReference>
<sequence length="324" mass="36026">MDRLDSMRLFVRVAELGSFSAVAQQNNVARSVVTRQVAALETHLGTKLIARSTRRLSLTSAGATYLEKCREILSLVEAAEASLTEDRQAPRGHIRITLPFSFGIHQLMPMFGDFMTANPDISIELEFSDRRANLIEGGFDLAIRIGDRLDPGDVARKIGSSQGVVVAAPEYLQRQGRPKHPSELLKHECFGYLLAARSSWAFVIDGKTQWFPVTGRLEANSGDALLAAAMRGLGITNAPTFMAEQAVRERKLEILLPKFPTPELGIYAVFPSNRYVPHRVRTLVEYLAQRIESQLRTVNELPREFRILPESHSDGDDGEIGGWN</sequence>
<evidence type="ECO:0000256" key="3">
    <source>
        <dbReference type="ARBA" id="ARBA00023125"/>
    </source>
</evidence>
<dbReference type="InterPro" id="IPR000847">
    <property type="entry name" value="LysR_HTH_N"/>
</dbReference>
<evidence type="ECO:0000256" key="1">
    <source>
        <dbReference type="ARBA" id="ARBA00009437"/>
    </source>
</evidence>
<dbReference type="PANTHER" id="PTHR30537:SF5">
    <property type="entry name" value="HTH-TYPE TRANSCRIPTIONAL ACTIVATOR TTDR-RELATED"/>
    <property type="match status" value="1"/>
</dbReference>
<organism evidence="6 7">
    <name type="scientific">Sulfuriferula plumbiphila</name>
    <dbReference type="NCBI Taxonomy" id="171865"/>
    <lineage>
        <taxon>Bacteria</taxon>
        <taxon>Pseudomonadati</taxon>
        <taxon>Pseudomonadota</taxon>
        <taxon>Betaproteobacteria</taxon>
        <taxon>Nitrosomonadales</taxon>
        <taxon>Sulfuricellaceae</taxon>
        <taxon>Sulfuriferula</taxon>
    </lineage>
</organism>
<dbReference type="FunFam" id="1.10.10.10:FF:000001">
    <property type="entry name" value="LysR family transcriptional regulator"/>
    <property type="match status" value="1"/>
</dbReference>
<dbReference type="GO" id="GO:0043565">
    <property type="term" value="F:sequence-specific DNA binding"/>
    <property type="evidence" value="ECO:0007669"/>
    <property type="project" value="TreeGrafter"/>
</dbReference>
<reference evidence="6 7" key="1">
    <citation type="submission" date="2019-07" db="EMBL/GenBank/DDBJ databases">
        <title>Whole genome shotgun sequence of Thiobacillus plumbophilus NBRC 107929.</title>
        <authorList>
            <person name="Hosoyama A."/>
            <person name="Uohara A."/>
            <person name="Ohji S."/>
            <person name="Ichikawa N."/>
        </authorList>
    </citation>
    <scope>NUCLEOTIDE SEQUENCE [LARGE SCALE GENOMIC DNA]</scope>
    <source>
        <strain evidence="6 7">NBRC 107929</strain>
    </source>
</reference>
<protein>
    <submittedName>
        <fullName evidence="6">Transcriptional regulator</fullName>
    </submittedName>
</protein>
<dbReference type="InterPro" id="IPR058163">
    <property type="entry name" value="LysR-type_TF_proteobact-type"/>
</dbReference>
<feature type="domain" description="HTH lysR-type" evidence="5">
    <location>
        <begin position="1"/>
        <end position="59"/>
    </location>
</feature>
<keyword evidence="3" id="KW-0238">DNA-binding</keyword>
<evidence type="ECO:0000313" key="6">
    <source>
        <dbReference type="EMBL" id="GEP31235.1"/>
    </source>
</evidence>
<keyword evidence="7" id="KW-1185">Reference proteome</keyword>
<comment type="caution">
    <text evidence="6">The sequence shown here is derived from an EMBL/GenBank/DDBJ whole genome shotgun (WGS) entry which is preliminary data.</text>
</comment>
<dbReference type="InterPro" id="IPR005119">
    <property type="entry name" value="LysR_subst-bd"/>
</dbReference>
<dbReference type="GO" id="GO:0006351">
    <property type="term" value="P:DNA-templated transcription"/>
    <property type="evidence" value="ECO:0007669"/>
    <property type="project" value="TreeGrafter"/>
</dbReference>
<dbReference type="InterPro" id="IPR036388">
    <property type="entry name" value="WH-like_DNA-bd_sf"/>
</dbReference>
<dbReference type="Pfam" id="PF03466">
    <property type="entry name" value="LysR_substrate"/>
    <property type="match status" value="1"/>
</dbReference>
<evidence type="ECO:0000259" key="5">
    <source>
        <dbReference type="PROSITE" id="PS50931"/>
    </source>
</evidence>
<evidence type="ECO:0000256" key="2">
    <source>
        <dbReference type="ARBA" id="ARBA00023015"/>
    </source>
</evidence>
<dbReference type="EMBL" id="BKAD01000026">
    <property type="protein sequence ID" value="GEP31235.1"/>
    <property type="molecule type" value="Genomic_DNA"/>
</dbReference>
<name>A0A512L9S1_9PROT</name>
<proteinExistence type="inferred from homology"/>
<dbReference type="PANTHER" id="PTHR30537">
    <property type="entry name" value="HTH-TYPE TRANSCRIPTIONAL REGULATOR"/>
    <property type="match status" value="1"/>
</dbReference>
<evidence type="ECO:0000313" key="7">
    <source>
        <dbReference type="Proteomes" id="UP000321337"/>
    </source>
</evidence>
<dbReference type="Gene3D" id="3.40.190.290">
    <property type="match status" value="1"/>
</dbReference>
<dbReference type="InterPro" id="IPR036390">
    <property type="entry name" value="WH_DNA-bd_sf"/>
</dbReference>
<dbReference type="Proteomes" id="UP000321337">
    <property type="component" value="Unassembled WGS sequence"/>
</dbReference>
<comment type="similarity">
    <text evidence="1">Belongs to the LysR transcriptional regulatory family.</text>
</comment>
<dbReference type="Pfam" id="PF00126">
    <property type="entry name" value="HTH_1"/>
    <property type="match status" value="1"/>
</dbReference>